<comment type="caution">
    <text evidence="1">The sequence shown here is derived from an EMBL/GenBank/DDBJ whole genome shotgun (WGS) entry which is preliminary data.</text>
</comment>
<keyword evidence="2" id="KW-1185">Reference proteome</keyword>
<protein>
    <submittedName>
        <fullName evidence="1">Uncharacterized protein</fullName>
    </submittedName>
</protein>
<sequence length="50" mass="5401">MPAPCCCSRASLVMEDPALLRQIDAQTHTLGTGRLQALHASIGRRLQQQG</sequence>
<reference evidence="2" key="1">
    <citation type="journal article" date="2019" name="Int. J. Syst. Evol. Microbiol.">
        <title>The Global Catalogue of Microorganisms (GCM) 10K type strain sequencing project: providing services to taxonomists for standard genome sequencing and annotation.</title>
        <authorList>
            <consortium name="The Broad Institute Genomics Platform"/>
            <consortium name="The Broad Institute Genome Sequencing Center for Infectious Disease"/>
            <person name="Wu L."/>
            <person name="Ma J."/>
        </authorList>
    </citation>
    <scope>NUCLEOTIDE SEQUENCE [LARGE SCALE GENOMIC DNA]</scope>
    <source>
        <strain evidence="2">NBRC 108730</strain>
    </source>
</reference>
<gene>
    <name evidence="1" type="ORF">GCM10025868_18840</name>
</gene>
<evidence type="ECO:0000313" key="2">
    <source>
        <dbReference type="Proteomes" id="UP001157017"/>
    </source>
</evidence>
<accession>A0ABQ6JGX9</accession>
<evidence type="ECO:0000313" key="1">
    <source>
        <dbReference type="EMBL" id="GMA86634.1"/>
    </source>
</evidence>
<dbReference type="Proteomes" id="UP001157017">
    <property type="component" value="Unassembled WGS sequence"/>
</dbReference>
<organism evidence="1 2">
    <name type="scientific">Angustibacter aerolatus</name>
    <dbReference type="NCBI Taxonomy" id="1162965"/>
    <lineage>
        <taxon>Bacteria</taxon>
        <taxon>Bacillati</taxon>
        <taxon>Actinomycetota</taxon>
        <taxon>Actinomycetes</taxon>
        <taxon>Kineosporiales</taxon>
        <taxon>Kineosporiaceae</taxon>
    </lineage>
</organism>
<dbReference type="EMBL" id="BSUZ01000001">
    <property type="protein sequence ID" value="GMA86634.1"/>
    <property type="molecule type" value="Genomic_DNA"/>
</dbReference>
<proteinExistence type="predicted"/>
<name>A0ABQ6JGX9_9ACTN</name>